<keyword evidence="2" id="KW-1185">Reference proteome</keyword>
<accession>A0A016TKX2</accession>
<gene>
    <name evidence="1" type="primary">Acey_s0095.g2862</name>
    <name evidence="1" type="ORF">Y032_0095g2862</name>
</gene>
<dbReference type="EMBL" id="JARK01001431">
    <property type="protein sequence ID" value="EYC03302.1"/>
    <property type="molecule type" value="Genomic_DNA"/>
</dbReference>
<evidence type="ECO:0000313" key="1">
    <source>
        <dbReference type="EMBL" id="EYC03302.1"/>
    </source>
</evidence>
<reference evidence="2" key="1">
    <citation type="journal article" date="2015" name="Nat. Genet.">
        <title>The genome and transcriptome of the zoonotic hookworm Ancylostoma ceylanicum identify infection-specific gene families.</title>
        <authorList>
            <person name="Schwarz E.M."/>
            <person name="Hu Y."/>
            <person name="Antoshechkin I."/>
            <person name="Miller M.M."/>
            <person name="Sternberg P.W."/>
            <person name="Aroian R.V."/>
        </authorList>
    </citation>
    <scope>NUCLEOTIDE SEQUENCE</scope>
    <source>
        <strain evidence="2">HY135</strain>
    </source>
</reference>
<evidence type="ECO:0000313" key="2">
    <source>
        <dbReference type="Proteomes" id="UP000024635"/>
    </source>
</evidence>
<name>A0A016TKX2_9BILA</name>
<sequence length="116" mass="13238">MEGSDCKQRHPFISYYNSSELIASTKVISVYLESADAYDDATLVELLAPFLNIQDNQNLGHENFLLNPNYFFDYEHPSFVFRDLENSGGYMQCRPKLYGLFNYSSITSVNAKLGLT</sequence>
<organism evidence="1 2">
    <name type="scientific">Ancylostoma ceylanicum</name>
    <dbReference type="NCBI Taxonomy" id="53326"/>
    <lineage>
        <taxon>Eukaryota</taxon>
        <taxon>Metazoa</taxon>
        <taxon>Ecdysozoa</taxon>
        <taxon>Nematoda</taxon>
        <taxon>Chromadorea</taxon>
        <taxon>Rhabditida</taxon>
        <taxon>Rhabditina</taxon>
        <taxon>Rhabditomorpha</taxon>
        <taxon>Strongyloidea</taxon>
        <taxon>Ancylostomatidae</taxon>
        <taxon>Ancylostomatinae</taxon>
        <taxon>Ancylostoma</taxon>
    </lineage>
</organism>
<dbReference type="Proteomes" id="UP000024635">
    <property type="component" value="Unassembled WGS sequence"/>
</dbReference>
<proteinExistence type="predicted"/>
<protein>
    <submittedName>
        <fullName evidence="1">Uncharacterized protein</fullName>
    </submittedName>
</protein>
<dbReference type="AlphaFoldDB" id="A0A016TKX2"/>
<comment type="caution">
    <text evidence="1">The sequence shown here is derived from an EMBL/GenBank/DDBJ whole genome shotgun (WGS) entry which is preliminary data.</text>
</comment>